<evidence type="ECO:0000256" key="1">
    <source>
        <dbReference type="SAM" id="Coils"/>
    </source>
</evidence>
<dbReference type="Pfam" id="PF26581">
    <property type="entry name" value="WIT1_2_N"/>
    <property type="match status" value="1"/>
</dbReference>
<evidence type="ECO:0000313" key="6">
    <source>
        <dbReference type="Proteomes" id="UP000501690"/>
    </source>
</evidence>
<keyword evidence="3" id="KW-0812">Transmembrane</keyword>
<sequence length="1341" mass="152062">MEEENQVVSEVPGTKVVVEADHKNDGIKETNGGLSSEVKKEEEENALDGEFIKVEKEENATDDKSHKTERSSDSQSRELLEAQEKIRELDVELQRLTESLKTSEHENNHLREEISVTKQKFEESGKKYEELELSHKKLQEQTVEAENKYNQQLSNLEEALQSQEVKQKELLHVKEAFDDINLELENSRKKMQELQDELKLSADEARKFEELHKQSGSHAESEGKKALEFERLLEEAKLTAKGMEDEMASLKEELKGVYDKISENQKIEEALKTTTAELSTIQEELTLSKSQLLEVEKRLSSRDSLVDELTREVNLIKTSETQLKEDMSALQNLLATSKEELQEKNSELQTARSKLQEEEKLRESIEAALKNQETQFLNVQGELAKLKTENGTLEATMEDLTLNSKKFEKLCAELEEKLKLSDENFHRTDSLLSQALSNNSELELKVKSLEDLHNESGAAAATATQRSLELEGHIQTSVEAAEAAKAQLRDLETRFIAAEQKNLELEQQLNLIQLKTSDADREVTESSEKISHLNAKLEEAKKEKNLLNNQMQDYMEKVAQLESELNQSSLRSSILEEELKKVNDKCYEHEDRATMNHRRSRELEDLIQSSNSKLEDSGKKVSELELLLEADKYRIQELEQQISALEDKCRISEAQNNKYLSDLSDLTSKLEAIQTQTSTLEVTLQAANEREKELEDSLNAMTDEKKKLEDASSSLNEKAVEKEKLMEILQDDLNLTQSKLQSTESDLRAAELRESEIIKKLTASEENLAIRGRDIEETASRHSELQLLHESRTRDAEQKLQEAIEKFSNKDSEVQSLLEKVKILEELITRGGEQSTSLNNQLEESLSKLSSLESENEVLKRQVLEAESKSSQSVSENELLVGLNIELKTKIGELEESLNRELSEKDAATQELVAHRNSIAQLSDLQSKSTQIQSANESRILEVESQLQEALQRHTEKESETKVLNEKLNTLENQIKLFEEQALKAVVTSGTQKDELEQSLIKLKQLENVIEELQNKSLHHEKETSGLNDENSKLNQEIAIYESKLSDLQSKLSAALAEKDAIEELVSKHSAEVQTLNSQLSSVIDEKNLLNETNQDIKKELQSFILDLEEKLKEKQKIEGSLRSEIEILKIEIAEKSVLQRQLGEIEGKLTRSESRLSEEVGSVQAAASQREAELNSKLIDYEQKFNDRNVLIEKVAELEKELQLARDTLANQKGAESQKLELETALKNSVEEHESKKKDISLLQKQVADLEQKLQLASDKSPVKGDEEGLEVKSRDIGSNLSSPSKRKNKKKSEVPSVQISSASETHVQSGHRSSVVNYKFVFGVAIVSIVLGIILGKYY</sequence>
<feature type="compositionally biased region" description="Basic and acidic residues" evidence="2">
    <location>
        <begin position="18"/>
        <end position="28"/>
    </location>
</feature>
<feature type="transmembrane region" description="Helical" evidence="3">
    <location>
        <begin position="1320"/>
        <end position="1338"/>
    </location>
</feature>
<keyword evidence="6" id="KW-1185">Reference proteome</keyword>
<evidence type="ECO:0000256" key="2">
    <source>
        <dbReference type="SAM" id="MobiDB-lite"/>
    </source>
</evidence>
<organism evidence="5 6">
    <name type="scientific">Vigna unguiculata</name>
    <name type="common">Cowpea</name>
    <dbReference type="NCBI Taxonomy" id="3917"/>
    <lineage>
        <taxon>Eukaryota</taxon>
        <taxon>Viridiplantae</taxon>
        <taxon>Streptophyta</taxon>
        <taxon>Embryophyta</taxon>
        <taxon>Tracheophyta</taxon>
        <taxon>Spermatophyta</taxon>
        <taxon>Magnoliopsida</taxon>
        <taxon>eudicotyledons</taxon>
        <taxon>Gunneridae</taxon>
        <taxon>Pentapetalae</taxon>
        <taxon>rosids</taxon>
        <taxon>fabids</taxon>
        <taxon>Fabales</taxon>
        <taxon>Fabaceae</taxon>
        <taxon>Papilionoideae</taxon>
        <taxon>50 kb inversion clade</taxon>
        <taxon>NPAAA clade</taxon>
        <taxon>indigoferoid/millettioid clade</taxon>
        <taxon>Phaseoleae</taxon>
        <taxon>Vigna</taxon>
    </lineage>
</organism>
<dbReference type="PANTHER" id="PTHR43049">
    <property type="entry name" value="EARLY ENDOSOME ANTIGEN"/>
    <property type="match status" value="1"/>
</dbReference>
<feature type="region of interest" description="Disordered" evidence="2">
    <location>
        <begin position="1259"/>
        <end position="1308"/>
    </location>
</feature>
<dbReference type="SUPFAM" id="SSF57997">
    <property type="entry name" value="Tropomyosin"/>
    <property type="match status" value="2"/>
</dbReference>
<dbReference type="InterPro" id="IPR058610">
    <property type="entry name" value="WIT1_2_N"/>
</dbReference>
<feature type="coiled-coil region" evidence="1">
    <location>
        <begin position="800"/>
        <end position="911"/>
    </location>
</feature>
<dbReference type="Proteomes" id="UP000501690">
    <property type="component" value="Linkage Group LG3"/>
</dbReference>
<gene>
    <name evidence="5" type="ORF">DEO72_LG3g3359</name>
</gene>
<evidence type="ECO:0000259" key="4">
    <source>
        <dbReference type="Pfam" id="PF26581"/>
    </source>
</evidence>
<feature type="compositionally biased region" description="Polar residues" evidence="2">
    <location>
        <begin position="1297"/>
        <end position="1308"/>
    </location>
</feature>
<dbReference type="EMBL" id="CP039347">
    <property type="protein sequence ID" value="QCD88808.1"/>
    <property type="molecule type" value="Genomic_DNA"/>
</dbReference>
<evidence type="ECO:0000313" key="5">
    <source>
        <dbReference type="EMBL" id="QCD88808.1"/>
    </source>
</evidence>
<protein>
    <recommendedName>
        <fullName evidence="4">WIT1/2 N-terminal helical bundle domain-containing protein</fullName>
    </recommendedName>
</protein>
<accession>A0A4D6LJX4</accession>
<feature type="compositionally biased region" description="Basic and acidic residues" evidence="2">
    <location>
        <begin position="1262"/>
        <end position="1277"/>
    </location>
</feature>
<feature type="coiled-coil region" evidence="1">
    <location>
        <begin position="320"/>
        <end position="585"/>
    </location>
</feature>
<keyword evidence="1" id="KW-0175">Coiled coil</keyword>
<keyword evidence="3" id="KW-0472">Membrane</keyword>
<feature type="region of interest" description="Disordered" evidence="2">
    <location>
        <begin position="694"/>
        <end position="715"/>
    </location>
</feature>
<name>A0A4D6LJX4_VIGUN</name>
<evidence type="ECO:0000256" key="3">
    <source>
        <dbReference type="SAM" id="Phobius"/>
    </source>
</evidence>
<keyword evidence="3" id="KW-1133">Transmembrane helix</keyword>
<dbReference type="PANTHER" id="PTHR43049:SF1">
    <property type="entry name" value="EARLY ENDOSOME ANTIGEN"/>
    <property type="match status" value="1"/>
</dbReference>
<feature type="domain" description="WIT1/2 N-terminal helical bundle" evidence="4">
    <location>
        <begin position="173"/>
        <end position="301"/>
    </location>
</feature>
<feature type="compositionally biased region" description="Basic and acidic residues" evidence="2">
    <location>
        <begin position="50"/>
        <end position="83"/>
    </location>
</feature>
<feature type="coiled-coil region" evidence="1">
    <location>
        <begin position="940"/>
        <end position="1118"/>
    </location>
</feature>
<reference evidence="5 6" key="1">
    <citation type="submission" date="2019-04" db="EMBL/GenBank/DDBJ databases">
        <title>An improved genome assembly and genetic linkage map for asparagus bean, Vigna unguiculata ssp. sesquipedialis.</title>
        <authorList>
            <person name="Xia Q."/>
            <person name="Zhang R."/>
            <person name="Dong Y."/>
        </authorList>
    </citation>
    <scope>NUCLEOTIDE SEQUENCE [LARGE SCALE GENOMIC DNA]</scope>
    <source>
        <tissue evidence="5">Leaf</tissue>
    </source>
</reference>
<feature type="region of interest" description="Disordered" evidence="2">
    <location>
        <begin position="1"/>
        <end position="83"/>
    </location>
</feature>
<proteinExistence type="predicted"/>